<evidence type="ECO:0000313" key="2">
    <source>
        <dbReference type="Proteomes" id="UP000003987"/>
    </source>
</evidence>
<dbReference type="HOGENOM" id="CLU_2898519_0_0_9"/>
<reference evidence="1 2" key="1">
    <citation type="submission" date="2009-06" db="EMBL/GenBank/DDBJ databases">
        <title>The Genome Sequence of Lactobacillus coleohominis strain 101-4-CHN.</title>
        <authorList>
            <consortium name="The Broad Institute Genome Sequencing Platform"/>
            <person name="Ward D."/>
            <person name="Young S.K."/>
            <person name="Zeng Q."/>
            <person name="Koehrsen M."/>
            <person name="Alvarado L."/>
            <person name="Berlin A."/>
            <person name="Borenstein D."/>
            <person name="Chen Z."/>
            <person name="Engels R."/>
            <person name="Freedman E."/>
            <person name="Gellesch M."/>
            <person name="Goldberg J."/>
            <person name="Griggs A."/>
            <person name="Gujja S."/>
            <person name="Heiman D."/>
            <person name="Hepburn T."/>
            <person name="Howarth C."/>
            <person name="Jen D."/>
            <person name="Larson L."/>
            <person name="Lewis B."/>
            <person name="Mehta T."/>
            <person name="Park D."/>
            <person name="Pearson M."/>
            <person name="Roberts A."/>
            <person name="Saif S."/>
            <person name="Shea T."/>
            <person name="Shenoy N."/>
            <person name="Sisk P."/>
            <person name="Stolte C."/>
            <person name="Sykes S."/>
            <person name="Walk T."/>
            <person name="White J."/>
            <person name="Yandava C."/>
            <person name="Liu Y."/>
            <person name="Xu Q."/>
            <person name="Lander E."/>
            <person name="Nusbaum C."/>
            <person name="Galagan J."/>
            <person name="Birren B."/>
        </authorList>
    </citation>
    <scope>NUCLEOTIDE SEQUENCE [LARGE SCALE GENOMIC DNA]</scope>
    <source>
        <strain evidence="1 2">101-4-CHN</strain>
    </source>
</reference>
<accession>C7XUB1</accession>
<gene>
    <name evidence="1" type="ORF">HMPREF0501_00277</name>
</gene>
<dbReference type="STRING" id="575594.HMPREF0501_00277"/>
<protein>
    <submittedName>
        <fullName evidence="1">Uncharacterized protein</fullName>
    </submittedName>
</protein>
<sequence>MRYYNDQKAFQVAENFFKYYYHDRGKMKWGGFILSEHRKAIRDFHDEQFDYGRREQQKSISQ</sequence>
<dbReference type="RefSeq" id="WP_006916024.1">
    <property type="nucleotide sequence ID" value="NZ_GG698802.1"/>
</dbReference>
<name>C7XUB1_9LACO</name>
<organism evidence="1 2">
    <name type="scientific">Limosilactobacillus coleohominis 101-4-CHN</name>
    <dbReference type="NCBI Taxonomy" id="575594"/>
    <lineage>
        <taxon>Bacteria</taxon>
        <taxon>Bacillati</taxon>
        <taxon>Bacillota</taxon>
        <taxon>Bacilli</taxon>
        <taxon>Lactobacillales</taxon>
        <taxon>Lactobacillaceae</taxon>
        <taxon>Limosilactobacillus</taxon>
    </lineage>
</organism>
<evidence type="ECO:0000313" key="1">
    <source>
        <dbReference type="EMBL" id="EEU30872.1"/>
    </source>
</evidence>
<dbReference type="Proteomes" id="UP000003987">
    <property type="component" value="Unassembled WGS sequence"/>
</dbReference>
<proteinExistence type="predicted"/>
<dbReference type="OrthoDB" id="1644322at2"/>
<dbReference type="AlphaFoldDB" id="C7XUB1"/>
<keyword evidence="2" id="KW-1185">Reference proteome</keyword>
<dbReference type="EMBL" id="GG698802">
    <property type="protein sequence ID" value="EEU30872.1"/>
    <property type="molecule type" value="Genomic_DNA"/>
</dbReference>